<evidence type="ECO:0000259" key="3">
    <source>
        <dbReference type="Pfam" id="PF00557"/>
    </source>
</evidence>
<proteinExistence type="predicted"/>
<name>A0A381Y9Q9_9ZZZZ</name>
<dbReference type="InterPro" id="IPR036005">
    <property type="entry name" value="Creatinase/aminopeptidase-like"/>
</dbReference>
<evidence type="ECO:0000259" key="4">
    <source>
        <dbReference type="Pfam" id="PF01321"/>
    </source>
</evidence>
<feature type="domain" description="Peptidase M24" evidence="3">
    <location>
        <begin position="138"/>
        <end position="304"/>
    </location>
</feature>
<dbReference type="SUPFAM" id="SSF55920">
    <property type="entry name" value="Creatinase/aminopeptidase"/>
    <property type="match status" value="1"/>
</dbReference>
<dbReference type="InterPro" id="IPR001131">
    <property type="entry name" value="Peptidase_M24B_aminopep-P_CS"/>
</dbReference>
<evidence type="ECO:0008006" key="6">
    <source>
        <dbReference type="Google" id="ProtNLM"/>
    </source>
</evidence>
<dbReference type="Pfam" id="PF00557">
    <property type="entry name" value="Peptidase_M24"/>
    <property type="match status" value="1"/>
</dbReference>
<dbReference type="PROSITE" id="PS00491">
    <property type="entry name" value="PROLINE_PEPTIDASE"/>
    <property type="match status" value="1"/>
</dbReference>
<gene>
    <name evidence="5" type="ORF">METZ01_LOCUS126484</name>
</gene>
<sequence length="304" mass="30875">VADRLDALRALLDDAGVDALLVTGTTNVRYLTGFTGSSGSLWVDGWRAVLITDGRYGDQAPAQVTGAGAEVDVEVVGSSDQSPITALAEGTARIGLEARSVTWSEQRRLASLLDGDPVATDGLVEGLREVKDDGEVARIAAAAAIADRALAEMRPALVAGAVEADLALALDHAMRAGGASDRAFETIVAGGPNSALPHARPGSRPLADGDLVVCDFGAVVDGYRSDMTRSFRIGGRGSGREADLLSAVLEAQEAGLALVADGVPLAEVDAACRTSMDAAGLGKAFSHGTGHGVGLDIHEGPAVS</sequence>
<dbReference type="InterPro" id="IPR029149">
    <property type="entry name" value="Creatin/AminoP/Spt16_N"/>
</dbReference>
<organism evidence="5">
    <name type="scientific">marine metagenome</name>
    <dbReference type="NCBI Taxonomy" id="408172"/>
    <lineage>
        <taxon>unclassified sequences</taxon>
        <taxon>metagenomes</taxon>
        <taxon>ecological metagenomes</taxon>
    </lineage>
</organism>
<dbReference type="AlphaFoldDB" id="A0A381Y9Q9"/>
<dbReference type="Pfam" id="PF01321">
    <property type="entry name" value="Creatinase_N"/>
    <property type="match status" value="1"/>
</dbReference>
<dbReference type="EMBL" id="UINC01017689">
    <property type="protein sequence ID" value="SVA73630.1"/>
    <property type="molecule type" value="Genomic_DNA"/>
</dbReference>
<dbReference type="GO" id="GO:0016787">
    <property type="term" value="F:hydrolase activity"/>
    <property type="evidence" value="ECO:0007669"/>
    <property type="project" value="UniProtKB-KW"/>
</dbReference>
<accession>A0A381Y9Q9</accession>
<dbReference type="GO" id="GO:0046872">
    <property type="term" value="F:metal ion binding"/>
    <property type="evidence" value="ECO:0007669"/>
    <property type="project" value="UniProtKB-KW"/>
</dbReference>
<evidence type="ECO:0000313" key="5">
    <source>
        <dbReference type="EMBL" id="SVA73630.1"/>
    </source>
</evidence>
<dbReference type="Gene3D" id="3.40.350.10">
    <property type="entry name" value="Creatinase/prolidase N-terminal domain"/>
    <property type="match status" value="1"/>
</dbReference>
<dbReference type="SUPFAM" id="SSF53092">
    <property type="entry name" value="Creatinase/prolidase N-terminal domain"/>
    <property type="match status" value="1"/>
</dbReference>
<feature type="domain" description="Creatinase N-terminal" evidence="4">
    <location>
        <begin position="4"/>
        <end position="130"/>
    </location>
</feature>
<dbReference type="InterPro" id="IPR000587">
    <property type="entry name" value="Creatinase_N"/>
</dbReference>
<dbReference type="InterPro" id="IPR000994">
    <property type="entry name" value="Pept_M24"/>
</dbReference>
<feature type="non-terminal residue" evidence="5">
    <location>
        <position position="304"/>
    </location>
</feature>
<keyword evidence="1" id="KW-0479">Metal-binding</keyword>
<dbReference type="Gene3D" id="3.90.230.10">
    <property type="entry name" value="Creatinase/methionine aminopeptidase superfamily"/>
    <property type="match status" value="1"/>
</dbReference>
<protein>
    <recommendedName>
        <fullName evidence="6">Peptidase M24 domain-containing protein</fullName>
    </recommendedName>
</protein>
<reference evidence="5" key="1">
    <citation type="submission" date="2018-05" db="EMBL/GenBank/DDBJ databases">
        <authorList>
            <person name="Lanie J.A."/>
            <person name="Ng W.-L."/>
            <person name="Kazmierczak K.M."/>
            <person name="Andrzejewski T.M."/>
            <person name="Davidsen T.M."/>
            <person name="Wayne K.J."/>
            <person name="Tettelin H."/>
            <person name="Glass J.I."/>
            <person name="Rusch D."/>
            <person name="Podicherti R."/>
            <person name="Tsui H.-C.T."/>
            <person name="Winkler M.E."/>
        </authorList>
    </citation>
    <scope>NUCLEOTIDE SEQUENCE</scope>
</reference>
<feature type="non-terminal residue" evidence="5">
    <location>
        <position position="1"/>
    </location>
</feature>
<dbReference type="PANTHER" id="PTHR46112">
    <property type="entry name" value="AMINOPEPTIDASE"/>
    <property type="match status" value="1"/>
</dbReference>
<dbReference type="InterPro" id="IPR050659">
    <property type="entry name" value="Peptidase_M24B"/>
</dbReference>
<dbReference type="PANTHER" id="PTHR46112:SF8">
    <property type="entry name" value="CYTOPLASMIC PEPTIDASE PEPQ-RELATED"/>
    <property type="match status" value="1"/>
</dbReference>
<evidence type="ECO:0000256" key="2">
    <source>
        <dbReference type="ARBA" id="ARBA00022801"/>
    </source>
</evidence>
<keyword evidence="2" id="KW-0378">Hydrolase</keyword>
<evidence type="ECO:0000256" key="1">
    <source>
        <dbReference type="ARBA" id="ARBA00022723"/>
    </source>
</evidence>